<dbReference type="RefSeq" id="WP_045959306.1">
    <property type="nucleotide sequence ID" value="NZ_FO704551.1"/>
</dbReference>
<dbReference type="FunFam" id="3.40.50.720:FF:000084">
    <property type="entry name" value="Short-chain dehydrogenase reductase"/>
    <property type="match status" value="1"/>
</dbReference>
<organism evidence="3 4">
    <name type="scientific">Xenorhabdus poinarii G6</name>
    <dbReference type="NCBI Taxonomy" id="1354304"/>
    <lineage>
        <taxon>Bacteria</taxon>
        <taxon>Pseudomonadati</taxon>
        <taxon>Pseudomonadota</taxon>
        <taxon>Gammaproteobacteria</taxon>
        <taxon>Enterobacterales</taxon>
        <taxon>Morganellaceae</taxon>
        <taxon>Xenorhabdus</taxon>
    </lineage>
</organism>
<dbReference type="Pfam" id="PF13561">
    <property type="entry name" value="adh_short_C2"/>
    <property type="match status" value="1"/>
</dbReference>
<dbReference type="AlphaFoldDB" id="A0A068R532"/>
<accession>A0A068R532</accession>
<evidence type="ECO:0000256" key="2">
    <source>
        <dbReference type="ARBA" id="ARBA00023002"/>
    </source>
</evidence>
<evidence type="ECO:0000313" key="3">
    <source>
        <dbReference type="EMBL" id="CDG22377.1"/>
    </source>
</evidence>
<dbReference type="EC" id="1.1.1.100" evidence="3"/>
<evidence type="ECO:0000256" key="1">
    <source>
        <dbReference type="ARBA" id="ARBA00006484"/>
    </source>
</evidence>
<keyword evidence="2 3" id="KW-0560">Oxidoreductase</keyword>
<dbReference type="InterPro" id="IPR051122">
    <property type="entry name" value="SDR_DHRS6-like"/>
</dbReference>
<dbReference type="PRINTS" id="PR00081">
    <property type="entry name" value="GDHRDH"/>
</dbReference>
<dbReference type="InterPro" id="IPR036291">
    <property type="entry name" value="NAD(P)-bd_dom_sf"/>
</dbReference>
<name>A0A068R532_9GAMM</name>
<dbReference type="EMBL" id="FO704551">
    <property type="protein sequence ID" value="CDG22377.1"/>
    <property type="molecule type" value="Genomic_DNA"/>
</dbReference>
<gene>
    <name evidence="3" type="ORF">XPG1_2725</name>
</gene>
<dbReference type="Gene3D" id="3.40.50.720">
    <property type="entry name" value="NAD(P)-binding Rossmann-like Domain"/>
    <property type="match status" value="1"/>
</dbReference>
<dbReference type="GO" id="GO:0004316">
    <property type="term" value="F:3-oxoacyl-[acyl-carrier-protein] reductase (NADPH) activity"/>
    <property type="evidence" value="ECO:0007669"/>
    <property type="project" value="UniProtKB-EC"/>
</dbReference>
<dbReference type="STRING" id="1354304.XPG1_2725"/>
<sequence>MIQGLDSKVIIITGAGSGIGLSTATAFLSAGARVIAGDINLSQLLSLPVNDKLVPCEFDVCNLDNINEVVKNVIERYGSIDVLVNNAASVQPRKGFLDVKDEDWHTTIDINLLGYIRMARAVLPYMQSRKRGVLLHIASEAALMPNMNLPDYSILKSAVLSLSKVISREFGKDGIRSNVVSPAFVRTAVYDKSGGLGDELERKYKIGREEAIQRYTEDVGVAVGRLGKPDEVASLLLFLASDAAAFITGANYLVDGGVTPFI</sequence>
<dbReference type="CDD" id="cd05233">
    <property type="entry name" value="SDR_c"/>
    <property type="match status" value="1"/>
</dbReference>
<dbReference type="InterPro" id="IPR002347">
    <property type="entry name" value="SDR_fam"/>
</dbReference>
<dbReference type="SUPFAM" id="SSF51735">
    <property type="entry name" value="NAD(P)-binding Rossmann-fold domains"/>
    <property type="match status" value="1"/>
</dbReference>
<proteinExistence type="inferred from homology"/>
<protein>
    <submittedName>
        <fullName evidence="3">Putative 3-oxoacyl-[acyl-carrier-protein] reductase</fullName>
        <ecNumber evidence="3">1.1.1.100</ecNumber>
    </submittedName>
</protein>
<reference evidence="3 4" key="1">
    <citation type="submission" date="2013-07" db="EMBL/GenBank/DDBJ databases">
        <authorList>
            <person name="Genoscope - CEA"/>
        </authorList>
    </citation>
    <scope>NUCLEOTIDE SEQUENCE [LARGE SCALE GENOMIC DNA]</scope>
    <source>
        <strain evidence="3 4">G6</strain>
    </source>
</reference>
<dbReference type="KEGG" id="xpo:XPG1_2725"/>
<dbReference type="Proteomes" id="UP000032735">
    <property type="component" value="Chromosome"/>
</dbReference>
<dbReference type="PANTHER" id="PTHR43477">
    <property type="entry name" value="DIHYDROANTICAPSIN 7-DEHYDROGENASE"/>
    <property type="match status" value="1"/>
</dbReference>
<dbReference type="OrthoDB" id="9787298at2"/>
<evidence type="ECO:0000313" key="4">
    <source>
        <dbReference type="Proteomes" id="UP000032735"/>
    </source>
</evidence>
<keyword evidence="4" id="KW-1185">Reference proteome</keyword>
<dbReference type="HOGENOM" id="CLU_010194_1_0_6"/>
<dbReference type="PANTHER" id="PTHR43477:SF1">
    <property type="entry name" value="DIHYDROANTICAPSIN 7-DEHYDROGENASE"/>
    <property type="match status" value="1"/>
</dbReference>
<dbReference type="PRINTS" id="PR00080">
    <property type="entry name" value="SDRFAMILY"/>
</dbReference>
<comment type="similarity">
    <text evidence="1">Belongs to the short-chain dehydrogenases/reductases (SDR) family.</text>
</comment>